<dbReference type="Pfam" id="PF00165">
    <property type="entry name" value="HTH_AraC"/>
    <property type="match status" value="1"/>
</dbReference>
<sequence length="85" mass="9634">MELMVMLNTLFIRSAEQTAAGETVTDPAEYKDSSYRYNHQVDDILAYINQNISQPITVEQLAGQFYLSESYICRIFKSATGTTIN</sequence>
<organism evidence="4">
    <name type="scientific">human gut metagenome</name>
    <dbReference type="NCBI Taxonomy" id="408170"/>
    <lineage>
        <taxon>unclassified sequences</taxon>
        <taxon>metagenomes</taxon>
        <taxon>organismal metagenomes</taxon>
    </lineage>
</organism>
<dbReference type="GO" id="GO:0003700">
    <property type="term" value="F:DNA-binding transcription factor activity"/>
    <property type="evidence" value="ECO:0007669"/>
    <property type="project" value="InterPro"/>
</dbReference>
<accession>K1U696</accession>
<dbReference type="InterPro" id="IPR018060">
    <property type="entry name" value="HTH_AraC"/>
</dbReference>
<gene>
    <name evidence="4" type="ORF">LEA_01051</name>
</gene>
<evidence type="ECO:0000256" key="2">
    <source>
        <dbReference type="ARBA" id="ARBA00023163"/>
    </source>
</evidence>
<evidence type="ECO:0000259" key="3">
    <source>
        <dbReference type="PROSITE" id="PS01124"/>
    </source>
</evidence>
<dbReference type="EMBL" id="AJWY01000744">
    <property type="protein sequence ID" value="EKC80757.1"/>
    <property type="molecule type" value="Genomic_DNA"/>
</dbReference>
<dbReference type="InterPro" id="IPR009057">
    <property type="entry name" value="Homeodomain-like_sf"/>
</dbReference>
<dbReference type="Gene3D" id="1.10.10.60">
    <property type="entry name" value="Homeodomain-like"/>
    <property type="match status" value="1"/>
</dbReference>
<proteinExistence type="predicted"/>
<protein>
    <submittedName>
        <fullName evidence="4">AraC family transcriptional regulator</fullName>
    </submittedName>
</protein>
<comment type="caution">
    <text evidence="4">The sequence shown here is derived from an EMBL/GenBank/DDBJ whole genome shotgun (WGS) entry which is preliminary data.</text>
</comment>
<keyword evidence="2" id="KW-0804">Transcription</keyword>
<keyword evidence="1" id="KW-0805">Transcription regulation</keyword>
<feature type="non-terminal residue" evidence="4">
    <location>
        <position position="85"/>
    </location>
</feature>
<dbReference type="GO" id="GO:0043565">
    <property type="term" value="F:sequence-specific DNA binding"/>
    <property type="evidence" value="ECO:0007669"/>
    <property type="project" value="InterPro"/>
</dbReference>
<name>K1U696_9ZZZZ</name>
<feature type="domain" description="HTH araC/xylS-type" evidence="3">
    <location>
        <begin position="42"/>
        <end position="85"/>
    </location>
</feature>
<dbReference type="AlphaFoldDB" id="K1U696"/>
<evidence type="ECO:0000313" key="4">
    <source>
        <dbReference type="EMBL" id="EKC80757.1"/>
    </source>
</evidence>
<reference evidence="4" key="1">
    <citation type="journal article" date="2013" name="Environ. Microbiol.">
        <title>Microbiota from the distal guts of lean and obese adolescents exhibit partial functional redundancy besides clear differences in community structure.</title>
        <authorList>
            <person name="Ferrer M."/>
            <person name="Ruiz A."/>
            <person name="Lanza F."/>
            <person name="Haange S.B."/>
            <person name="Oberbach A."/>
            <person name="Till H."/>
            <person name="Bargiela R."/>
            <person name="Campoy C."/>
            <person name="Segura M.T."/>
            <person name="Richter M."/>
            <person name="von Bergen M."/>
            <person name="Seifert J."/>
            <person name="Suarez A."/>
        </authorList>
    </citation>
    <scope>NUCLEOTIDE SEQUENCE</scope>
</reference>
<dbReference type="PROSITE" id="PS01124">
    <property type="entry name" value="HTH_ARAC_FAMILY_2"/>
    <property type="match status" value="1"/>
</dbReference>
<dbReference type="SUPFAM" id="SSF46689">
    <property type="entry name" value="Homeodomain-like"/>
    <property type="match status" value="1"/>
</dbReference>
<evidence type="ECO:0000256" key="1">
    <source>
        <dbReference type="ARBA" id="ARBA00023015"/>
    </source>
</evidence>